<keyword evidence="1" id="KW-0328">Glycosyltransferase</keyword>
<keyword evidence="4" id="KW-0520">NAD</keyword>
<dbReference type="CDD" id="cd23802">
    <property type="entry name" value="UBCc_UBE2Q"/>
    <property type="match status" value="1"/>
</dbReference>
<evidence type="ECO:0000256" key="2">
    <source>
        <dbReference type="ARBA" id="ARBA00022679"/>
    </source>
</evidence>
<name>A0A6C0HM66_9ZZZZ</name>
<dbReference type="SUPFAM" id="SSF54495">
    <property type="entry name" value="UBC-like"/>
    <property type="match status" value="1"/>
</dbReference>
<dbReference type="AlphaFoldDB" id="A0A6C0HM66"/>
<dbReference type="InterPro" id="IPR012317">
    <property type="entry name" value="Poly(ADP-ribose)pol_cat_dom"/>
</dbReference>
<dbReference type="EMBL" id="MN739979">
    <property type="protein sequence ID" value="QHT81226.1"/>
    <property type="molecule type" value="Genomic_DNA"/>
</dbReference>
<reference evidence="6" key="1">
    <citation type="journal article" date="2020" name="Nature">
        <title>Giant virus diversity and host interactions through global metagenomics.</title>
        <authorList>
            <person name="Schulz F."/>
            <person name="Roux S."/>
            <person name="Paez-Espino D."/>
            <person name="Jungbluth S."/>
            <person name="Walsh D.A."/>
            <person name="Denef V.J."/>
            <person name="McMahon K.D."/>
            <person name="Konstantinidis K.T."/>
            <person name="Eloe-Fadrosh E.A."/>
            <person name="Kyrpides N.C."/>
            <person name="Woyke T."/>
        </authorList>
    </citation>
    <scope>NUCLEOTIDE SEQUENCE</scope>
    <source>
        <strain evidence="6">GVMAG-M-3300023184-13</strain>
    </source>
</reference>
<dbReference type="GO" id="GO:0003950">
    <property type="term" value="F:NAD+ poly-ADP-ribosyltransferase activity"/>
    <property type="evidence" value="ECO:0007669"/>
    <property type="project" value="InterPro"/>
</dbReference>
<dbReference type="InterPro" id="IPR000608">
    <property type="entry name" value="UBC"/>
</dbReference>
<protein>
    <recommendedName>
        <fullName evidence="5">UBC core domain-containing protein</fullName>
    </recommendedName>
</protein>
<dbReference type="PROSITE" id="PS50127">
    <property type="entry name" value="UBC_2"/>
    <property type="match status" value="1"/>
</dbReference>
<keyword evidence="3" id="KW-0548">Nucleotidyltransferase</keyword>
<dbReference type="SMART" id="SM00212">
    <property type="entry name" value="UBCc"/>
    <property type="match status" value="1"/>
</dbReference>
<organism evidence="6">
    <name type="scientific">viral metagenome</name>
    <dbReference type="NCBI Taxonomy" id="1070528"/>
    <lineage>
        <taxon>unclassified sequences</taxon>
        <taxon>metagenomes</taxon>
        <taxon>organismal metagenomes</taxon>
    </lineage>
</organism>
<sequence length="592" mass="67831">MTDNIKTVQPVIKRKPGRPKKNAEVIQQSTLELTQNSISEPTSQPTLQPLTALELYEISKCTYQRDNTVLEYKQNIDIIKFLLLTAIKALTHTRNTIVFEPIPYSWKKYIKQNSTENVENTVLDTQPLAQAIQPLAQATHHQQQHQTLTQLIKTFGLQLDLDMLIAAIESSYSDLEIIEKLGEHTYCFIKFVLMSNNTMIKPYNLLTSDDIIIIEQKDAAESIKCLQSEINSAVQQYKIIHTPLKEDQFKDADTFYLYHGTRIENVRSIMCNGLQCGTQSGSKSKFFLNGNAYGDGMYFSNDINMSLGYSTNTNTNTKTLAASNASDILEASNVLFIFEVKKNPEKNDWYKGNSIYVVNDEQAVILRFILHFKNNFQSQVQSHAQSSAQSREHYSKMHKVTQGIFAAINHKLNAGKIKEFEKKTEDLALRNVTTIHNKRLMREYAQIKKQDPEKLGFNIILGEDNINVWTIQLFRVDNDQLAEQMLRIGISYIEIEITFKDNYPFEPPFIRVVYPHFKFHSGHITVGGSLCMEMLTNQGWSPTLNVENIITQIKMAISDGKGEIDEERWNTRYTKDEAVDAFKRVLAVHGWV</sequence>
<dbReference type="PANTHER" id="PTHR21328">
    <property type="entry name" value="POLY ADP-RIBOSE POLYMERASE FAMILY, MEMBER PARP"/>
    <property type="match status" value="1"/>
</dbReference>
<feature type="domain" description="UBC core" evidence="5">
    <location>
        <begin position="435"/>
        <end position="592"/>
    </location>
</feature>
<evidence type="ECO:0000256" key="1">
    <source>
        <dbReference type="ARBA" id="ARBA00022676"/>
    </source>
</evidence>
<evidence type="ECO:0000256" key="4">
    <source>
        <dbReference type="ARBA" id="ARBA00023027"/>
    </source>
</evidence>
<dbReference type="GO" id="GO:0016779">
    <property type="term" value="F:nucleotidyltransferase activity"/>
    <property type="evidence" value="ECO:0007669"/>
    <property type="project" value="UniProtKB-KW"/>
</dbReference>
<dbReference type="Pfam" id="PF00179">
    <property type="entry name" value="UQ_con"/>
    <property type="match status" value="1"/>
</dbReference>
<proteinExistence type="predicted"/>
<dbReference type="SUPFAM" id="SSF56399">
    <property type="entry name" value="ADP-ribosylation"/>
    <property type="match status" value="1"/>
</dbReference>
<evidence type="ECO:0000259" key="5">
    <source>
        <dbReference type="PROSITE" id="PS50127"/>
    </source>
</evidence>
<dbReference type="InterPro" id="IPR051838">
    <property type="entry name" value="ARTD_PARP"/>
</dbReference>
<dbReference type="Gene3D" id="3.90.228.10">
    <property type="match status" value="1"/>
</dbReference>
<evidence type="ECO:0000313" key="6">
    <source>
        <dbReference type="EMBL" id="QHT81226.1"/>
    </source>
</evidence>
<evidence type="ECO:0000256" key="3">
    <source>
        <dbReference type="ARBA" id="ARBA00022695"/>
    </source>
</evidence>
<accession>A0A6C0HM66</accession>
<dbReference type="Pfam" id="PF00644">
    <property type="entry name" value="PARP"/>
    <property type="match status" value="1"/>
</dbReference>
<keyword evidence="2" id="KW-0808">Transferase</keyword>
<dbReference type="Gene3D" id="3.10.110.10">
    <property type="entry name" value="Ubiquitin Conjugating Enzyme"/>
    <property type="match status" value="1"/>
</dbReference>
<dbReference type="InterPro" id="IPR016135">
    <property type="entry name" value="UBQ-conjugating_enzyme/RWD"/>
</dbReference>